<evidence type="ECO:0000259" key="4">
    <source>
        <dbReference type="PROSITE" id="PS50238"/>
    </source>
</evidence>
<keyword evidence="2" id="KW-0597">Phosphoprotein</keyword>
<dbReference type="GO" id="GO:0035023">
    <property type="term" value="P:regulation of Rho protein signal transduction"/>
    <property type="evidence" value="ECO:0007669"/>
    <property type="project" value="InterPro"/>
</dbReference>
<dbReference type="InterPro" id="IPR008936">
    <property type="entry name" value="Rho_GTPase_activation_prot"/>
</dbReference>
<evidence type="ECO:0000256" key="1">
    <source>
        <dbReference type="ARBA" id="ARBA00022468"/>
    </source>
</evidence>
<sequence>MKVLSGHGVFQCKSLTPNSMDLISMQAPVVHAGLYLSQQTSTSLSNTSHTENMNINQRRWKSIFRRVRKKQMNSAHVSVHPKHPLFGQALSDVCGKDGCPPKPIMDVLTLLLKKGLYTEGVFRKAGNARTLREIKAQLNDGMEVDLEDKTVFLLADLLKDFLRHIPGSLLMVEQYKSWMAAMETENVDQKCAEVQMVVNKLPGPNFQLLKHLMVLLYHIREKAGTNKMDSNNLAVCISPNLLHTEVEKIQQVTLLTQFLIDNCCKIFGEDALNLFGDYDEDELSDNQDSFSSNHHDSAYDSYDPDADGYKGSNSDMESMKSVVEEKPQSPTPVEQWTTKLLTRRRSEPTFALSHGVLKQLALSRSQTQMDFHDKLLTKQISDDCILLRASNSLGNSSGLAPKRGAKQTSKDSSYCFSSSLESCFSSASESSIHNCPPIASLSNQRRLLQRKHSIPTRMSMSAQNRSETPKRRSKSMQTAHRRSRTVFSRSGSTKRAIERTFHQNQTLPEVLKPQTEQSASFCEPRHLSSEEVFQQVDSRIPSDPPSYEQAVQQISHAVLSNRVSLTVQDARCLQTHSRSTSPTNETLESSSNENYDIDNRDDKDTCCESMSEGSSESRQRSASETMCEASAQVWCDQDLDRETYV</sequence>
<dbReference type="SMART" id="SM00324">
    <property type="entry name" value="RhoGAP"/>
    <property type="match status" value="1"/>
</dbReference>
<feature type="region of interest" description="Disordered" evidence="3">
    <location>
        <begin position="574"/>
        <end position="623"/>
    </location>
</feature>
<accession>A0A5A9NN55</accession>
<dbReference type="GO" id="GO:0005096">
    <property type="term" value="F:GTPase activator activity"/>
    <property type="evidence" value="ECO:0007669"/>
    <property type="project" value="UniProtKB-KW"/>
</dbReference>
<dbReference type="AlphaFoldDB" id="A0A5A9NN55"/>
<keyword evidence="1" id="KW-0343">GTPase activation</keyword>
<feature type="compositionally biased region" description="Basic residues" evidence="3">
    <location>
        <begin position="471"/>
        <end position="484"/>
    </location>
</feature>
<feature type="domain" description="Rho-GAP" evidence="4">
    <location>
        <begin position="88"/>
        <end position="267"/>
    </location>
</feature>
<feature type="region of interest" description="Disordered" evidence="3">
    <location>
        <begin position="452"/>
        <end position="547"/>
    </location>
</feature>
<dbReference type="Proteomes" id="UP000324632">
    <property type="component" value="Chromosome 15"/>
</dbReference>
<dbReference type="GO" id="GO:0007165">
    <property type="term" value="P:signal transduction"/>
    <property type="evidence" value="ECO:0007669"/>
    <property type="project" value="InterPro"/>
</dbReference>
<dbReference type="CDD" id="cd04402">
    <property type="entry name" value="RhoGAP_ARHGAP20"/>
    <property type="match status" value="1"/>
</dbReference>
<dbReference type="PANTHER" id="PTHR23179:SF26">
    <property type="entry name" value="T-CELL ACTIVATION RHO GTPASE-ACTIVATING PROTEIN"/>
    <property type="match status" value="1"/>
</dbReference>
<evidence type="ECO:0000313" key="5">
    <source>
        <dbReference type="EMBL" id="KAA0711412.1"/>
    </source>
</evidence>
<dbReference type="Pfam" id="PF00620">
    <property type="entry name" value="RhoGAP"/>
    <property type="match status" value="1"/>
</dbReference>
<dbReference type="PROSITE" id="PS50238">
    <property type="entry name" value="RHOGAP"/>
    <property type="match status" value="1"/>
</dbReference>
<name>A0A5A9NN55_9TELE</name>
<dbReference type="SUPFAM" id="SSF48350">
    <property type="entry name" value="GTPase activation domain, GAP"/>
    <property type="match status" value="1"/>
</dbReference>
<organism evidence="5 6">
    <name type="scientific">Triplophysa tibetana</name>
    <dbReference type="NCBI Taxonomy" id="1572043"/>
    <lineage>
        <taxon>Eukaryota</taxon>
        <taxon>Metazoa</taxon>
        <taxon>Chordata</taxon>
        <taxon>Craniata</taxon>
        <taxon>Vertebrata</taxon>
        <taxon>Euteleostomi</taxon>
        <taxon>Actinopterygii</taxon>
        <taxon>Neopterygii</taxon>
        <taxon>Teleostei</taxon>
        <taxon>Ostariophysi</taxon>
        <taxon>Cypriniformes</taxon>
        <taxon>Nemacheilidae</taxon>
        <taxon>Triplophysa</taxon>
    </lineage>
</organism>
<feature type="region of interest" description="Disordered" evidence="3">
    <location>
        <begin position="285"/>
        <end position="334"/>
    </location>
</feature>
<dbReference type="PANTHER" id="PTHR23179">
    <property type="entry name" value="T-CELL ACTIVATION RHO GTPASE ACTIVATING PROTEIN-RELATED"/>
    <property type="match status" value="1"/>
</dbReference>
<feature type="compositionally biased region" description="Polar residues" evidence="3">
    <location>
        <begin position="574"/>
        <end position="594"/>
    </location>
</feature>
<evidence type="ECO:0000256" key="3">
    <source>
        <dbReference type="SAM" id="MobiDB-lite"/>
    </source>
</evidence>
<feature type="compositionally biased region" description="Polar residues" evidence="3">
    <location>
        <begin position="456"/>
        <end position="466"/>
    </location>
</feature>
<feature type="compositionally biased region" description="Basic and acidic residues" evidence="3">
    <location>
        <begin position="597"/>
        <end position="606"/>
    </location>
</feature>
<evidence type="ECO:0000256" key="2">
    <source>
        <dbReference type="ARBA" id="ARBA00022553"/>
    </source>
</evidence>
<dbReference type="InterPro" id="IPR047886">
    <property type="entry name" value="ARHGAP20-like_RhoGAP"/>
</dbReference>
<comment type="caution">
    <text evidence="5">The sequence shown here is derived from an EMBL/GenBank/DDBJ whole genome shotgun (WGS) entry which is preliminary data.</text>
</comment>
<proteinExistence type="predicted"/>
<reference evidence="5 6" key="1">
    <citation type="journal article" date="2019" name="Mol. Ecol. Resour.">
        <title>Chromosome-level genome assembly of Triplophysa tibetana, a fish adapted to the harsh high-altitude environment of the Tibetan Plateau.</title>
        <authorList>
            <person name="Yang X."/>
            <person name="Liu H."/>
            <person name="Ma Z."/>
            <person name="Zou Y."/>
            <person name="Zou M."/>
            <person name="Mao Y."/>
            <person name="Li X."/>
            <person name="Wang H."/>
            <person name="Chen T."/>
            <person name="Wang W."/>
            <person name="Yang R."/>
        </authorList>
    </citation>
    <scope>NUCLEOTIDE SEQUENCE [LARGE SCALE GENOMIC DNA]</scope>
    <source>
        <strain evidence="5">TTIB1903HZAU</strain>
        <tissue evidence="5">Muscle</tissue>
    </source>
</reference>
<protein>
    <submittedName>
        <fullName evidence="5">Rho GTPase-activating protein 20 RA and</fullName>
    </submittedName>
</protein>
<dbReference type="EMBL" id="SOYY01000015">
    <property type="protein sequence ID" value="KAA0711412.1"/>
    <property type="molecule type" value="Genomic_DNA"/>
</dbReference>
<dbReference type="InterPro" id="IPR000198">
    <property type="entry name" value="RhoGAP_dom"/>
</dbReference>
<gene>
    <name evidence="5" type="ORF">E1301_Tti006297</name>
</gene>
<dbReference type="Gene3D" id="1.10.555.10">
    <property type="entry name" value="Rho GTPase activation protein"/>
    <property type="match status" value="1"/>
</dbReference>
<evidence type="ECO:0000313" key="6">
    <source>
        <dbReference type="Proteomes" id="UP000324632"/>
    </source>
</evidence>
<keyword evidence="6" id="KW-1185">Reference proteome</keyword>